<evidence type="ECO:0000313" key="3">
    <source>
        <dbReference type="Proteomes" id="UP001294412"/>
    </source>
</evidence>
<protein>
    <submittedName>
        <fullName evidence="2">XdhC family protein</fullName>
    </submittedName>
</protein>
<name>A0ABU5I6H4_9HYPH</name>
<organism evidence="2 3">
    <name type="scientific">Fulvimarina uroteuthidis</name>
    <dbReference type="NCBI Taxonomy" id="3098149"/>
    <lineage>
        <taxon>Bacteria</taxon>
        <taxon>Pseudomonadati</taxon>
        <taxon>Pseudomonadota</taxon>
        <taxon>Alphaproteobacteria</taxon>
        <taxon>Hyphomicrobiales</taxon>
        <taxon>Aurantimonadaceae</taxon>
        <taxon>Fulvimarina</taxon>
    </lineage>
</organism>
<dbReference type="PANTHER" id="PTHR30388:SF4">
    <property type="entry name" value="MOLYBDENUM COFACTOR INSERTION CHAPERONE PAOD"/>
    <property type="match status" value="1"/>
</dbReference>
<evidence type="ECO:0000259" key="1">
    <source>
        <dbReference type="Pfam" id="PF02625"/>
    </source>
</evidence>
<dbReference type="InterPro" id="IPR003777">
    <property type="entry name" value="XdhC_CoxI"/>
</dbReference>
<sequence length="120" mass="12482">MNADTEMADSKARAPGPLDVLRTAADWVGEGRRIALATVFETWGSAPRPTGSHLVIDAEGNFEGSVSGGCVEGAVISEAMDVIGSGKAKMLEFGVADETAWRVGLSCGGRIRVYVEPVTA</sequence>
<dbReference type="RefSeq" id="WP_322187978.1">
    <property type="nucleotide sequence ID" value="NZ_JAXLPB010000005.1"/>
</dbReference>
<comment type="caution">
    <text evidence="2">The sequence shown here is derived from an EMBL/GenBank/DDBJ whole genome shotgun (WGS) entry which is preliminary data.</text>
</comment>
<reference evidence="2 3" key="1">
    <citation type="submission" date="2023-12" db="EMBL/GenBank/DDBJ databases">
        <title>Description of Novel Strain Fulvimarina sp. 2208YS6-2-32 isolated from Uroteuthis (Photololigo) edulis.</title>
        <authorList>
            <person name="Park J.-S."/>
        </authorList>
    </citation>
    <scope>NUCLEOTIDE SEQUENCE [LARGE SCALE GENOMIC DNA]</scope>
    <source>
        <strain evidence="2 3">2208YS6-2-32</strain>
    </source>
</reference>
<gene>
    <name evidence="2" type="ORF">U0C82_14800</name>
</gene>
<dbReference type="PANTHER" id="PTHR30388">
    <property type="entry name" value="ALDEHYDE OXIDOREDUCTASE MOLYBDENUM COFACTOR ASSEMBLY PROTEIN"/>
    <property type="match status" value="1"/>
</dbReference>
<dbReference type="EMBL" id="JAXLPB010000005">
    <property type="protein sequence ID" value="MDY8110409.1"/>
    <property type="molecule type" value="Genomic_DNA"/>
</dbReference>
<accession>A0ABU5I6H4</accession>
<proteinExistence type="predicted"/>
<dbReference type="Pfam" id="PF02625">
    <property type="entry name" value="XdhC_CoxI"/>
    <property type="match status" value="1"/>
</dbReference>
<feature type="domain" description="XdhC- CoxI" evidence="1">
    <location>
        <begin position="27"/>
        <end position="94"/>
    </location>
</feature>
<keyword evidence="3" id="KW-1185">Reference proteome</keyword>
<dbReference type="Proteomes" id="UP001294412">
    <property type="component" value="Unassembled WGS sequence"/>
</dbReference>
<evidence type="ECO:0000313" key="2">
    <source>
        <dbReference type="EMBL" id="MDY8110409.1"/>
    </source>
</evidence>
<dbReference type="InterPro" id="IPR052698">
    <property type="entry name" value="MoCofactor_Util/Proc"/>
</dbReference>